<keyword evidence="4" id="KW-0677">Repeat</keyword>
<feature type="compositionally biased region" description="Polar residues" evidence="11">
    <location>
        <begin position="370"/>
        <end position="386"/>
    </location>
</feature>
<feature type="region of interest" description="Disordered" evidence="11">
    <location>
        <begin position="352"/>
        <end position="395"/>
    </location>
</feature>
<evidence type="ECO:0000313" key="17">
    <source>
        <dbReference type="RefSeq" id="XP_014664591.1"/>
    </source>
</evidence>
<evidence type="ECO:0000256" key="7">
    <source>
        <dbReference type="ARBA" id="ARBA00023015"/>
    </source>
</evidence>
<dbReference type="PROSITE" id="PS51061">
    <property type="entry name" value="R3H"/>
    <property type="match status" value="1"/>
</dbReference>
<dbReference type="PROSITE" id="PS50089">
    <property type="entry name" value="ZF_RING_2"/>
    <property type="match status" value="1"/>
</dbReference>
<feature type="region of interest" description="Disordered" evidence="11">
    <location>
        <begin position="204"/>
        <end position="338"/>
    </location>
</feature>
<evidence type="ECO:0000256" key="2">
    <source>
        <dbReference type="ARBA" id="ARBA00007269"/>
    </source>
</evidence>
<name>A0ABM1DXC0_PRICU</name>
<accession>A0ABM1DXC0</accession>
<feature type="compositionally biased region" description="Basic and acidic residues" evidence="11">
    <location>
        <begin position="210"/>
        <end position="246"/>
    </location>
</feature>
<evidence type="ECO:0000313" key="15">
    <source>
        <dbReference type="Proteomes" id="UP000695022"/>
    </source>
</evidence>
<sequence length="1181" mass="130142">MQDNINKGAYLAADYTTQGFQQESGNYFVHKNQYQPQGPVFYAQHPANQSEVPQQYVGYQNYDSDVRSRQGWEQDHQAHHSGSYDTSQYYPYTPEYQSHQGDSSSYRGNQRQRGRLQQQKRGGLSHHGRRGQGQHQQSRGGHSDQRRNHQSARSREDATPANERDTTEAVAALQIDDGVSGYTHTERQSFLDYMNSDLLDENYATTKNTAPDKAEEACIKEKTKSREKSRTTRPDKDAIRKTDTHQRNGAFQSFQERGNSVGKNKFASSAEKQREASRGGARQKQGETRFTQDRGYAHEKTYQERRHQYEKVGRNQERFRQDRSIDVRPAGKSSGDRGRLLRALELGDESHDNKIWTPRGVAPRNRSQDARLNTQTSPDAPPSTSDDAARDDPSQMGMLTEQLTRGTYECMVCCERVWQSAAIWSCAECYHVFHLRCVRRWAQSAASGSSGVSGWRCPACQNTSEAVPSVYRCFCGRATEPVWNRRDAPHTCGEPCSKRRGGGCPHPCGILCHPGPCPPCGAVVTKSCLCGKRTQTTRCGQQVDVRCEEACGCTLDCVVHACVAACHAPPCEPCAETRRQACHCGATTRDVRCGSQPTDAATGEPAPFACGQTCGRDLACGNHTCERACHPGACDDCTLTPANQTRCPCGQRPLVELEAPARTSCLDAVATCGQVCGKPLLCGPEGKRHRCGAACHEGACAACDKSTSVRCHCGALEKEVPCRELAVLVGEKRLLCNKRCKKKLDCGRHKCIKHCCTDEQHKCEQVCNRKLPCGLHSCEESCHRGNCPSCWHASFDELRCHCGVAVIYPPVACGTTPPECARPCSRQHDCEHAVMHPCHADARCPPCTHLTIKWCNGGHEQRHHIACHVTNVSCGRPCAKPLPCGCHTCLRTCHAGVCRAGDAAPCAQPCAESRDDCGHACAAPCHAGAPCAKTPCRQSVEMRCVCKTRVERLPCWKRRSLASKMAASLLGARVSEMQAGEAVSIDSMLSARQRGEVLECNEECALIERNRRVALALQIVNPELTNRLGNPSYSPFLREFAKKNLAIAAAVERQLTELVQEAKKSKLKQKSFSFPVMNREQRHLVNELAEYYGCATVSYDVEPKKNVVATAERDKCFMPSVSLVALAQREMHGPKCPMPIPHNATAADKIDQLKAAAKAANQSTAIMGATSGEITDYFDMT</sequence>
<dbReference type="RefSeq" id="XP_014664591.1">
    <property type="nucleotide sequence ID" value="XM_014809105.1"/>
</dbReference>
<evidence type="ECO:0000256" key="10">
    <source>
        <dbReference type="PROSITE-ProRule" id="PRU00175"/>
    </source>
</evidence>
<keyword evidence="8" id="KW-0804">Transcription</keyword>
<dbReference type="InterPro" id="IPR001374">
    <property type="entry name" value="R3H_dom"/>
</dbReference>
<dbReference type="InterPro" id="IPR019787">
    <property type="entry name" value="Znf_PHD-finger"/>
</dbReference>
<gene>
    <name evidence="16 17" type="primary">LOC106806929</name>
</gene>
<evidence type="ECO:0000259" key="14">
    <source>
        <dbReference type="PROSITE" id="PS51061"/>
    </source>
</evidence>
<evidence type="ECO:0000259" key="12">
    <source>
        <dbReference type="PROSITE" id="PS50016"/>
    </source>
</evidence>
<feature type="compositionally biased region" description="Polar residues" evidence="11">
    <location>
        <begin position="83"/>
        <end position="106"/>
    </location>
</feature>
<evidence type="ECO:0000256" key="4">
    <source>
        <dbReference type="ARBA" id="ARBA00022737"/>
    </source>
</evidence>
<keyword evidence="7" id="KW-0805">Transcription regulation</keyword>
<dbReference type="Proteomes" id="UP000695022">
    <property type="component" value="Unplaced"/>
</dbReference>
<dbReference type="SUPFAM" id="SSF57850">
    <property type="entry name" value="RING/U-box"/>
    <property type="match status" value="1"/>
</dbReference>
<evidence type="ECO:0000256" key="3">
    <source>
        <dbReference type="ARBA" id="ARBA00022723"/>
    </source>
</evidence>
<feature type="compositionally biased region" description="Polar residues" evidence="11">
    <location>
        <begin position="247"/>
        <end position="262"/>
    </location>
</feature>
<dbReference type="PANTHER" id="PTHR12360">
    <property type="entry name" value="NUCLEAR TRANSCRIPTION FACTOR, X-BOX BINDING 1 NFX1"/>
    <property type="match status" value="1"/>
</dbReference>
<evidence type="ECO:0000256" key="6">
    <source>
        <dbReference type="ARBA" id="ARBA00022833"/>
    </source>
</evidence>
<dbReference type="RefSeq" id="XP_014664590.1">
    <property type="nucleotide sequence ID" value="XM_014809104.1"/>
</dbReference>
<evidence type="ECO:0000256" key="1">
    <source>
        <dbReference type="ARBA" id="ARBA00004123"/>
    </source>
</evidence>
<evidence type="ECO:0000259" key="13">
    <source>
        <dbReference type="PROSITE" id="PS50089"/>
    </source>
</evidence>
<protein>
    <submittedName>
        <fullName evidence="16 17">Transcriptional repressor NF-X1-like</fullName>
    </submittedName>
</protein>
<keyword evidence="9" id="KW-0539">Nucleus</keyword>
<dbReference type="CDD" id="cd06008">
    <property type="entry name" value="NF-X1-zinc-finger"/>
    <property type="match status" value="7"/>
</dbReference>
<keyword evidence="5 10" id="KW-0863">Zinc-finger</keyword>
<reference evidence="16 17" key="1">
    <citation type="submission" date="2025-05" db="UniProtKB">
        <authorList>
            <consortium name="RefSeq"/>
        </authorList>
    </citation>
    <scope>IDENTIFICATION</scope>
</reference>
<dbReference type="Pfam" id="PF01424">
    <property type="entry name" value="R3H"/>
    <property type="match status" value="1"/>
</dbReference>
<keyword evidence="6" id="KW-0862">Zinc</keyword>
<keyword evidence="3" id="KW-0479">Metal-binding</keyword>
<dbReference type="SUPFAM" id="SSF82708">
    <property type="entry name" value="R3H domain"/>
    <property type="match status" value="1"/>
</dbReference>
<dbReference type="SMART" id="SM00393">
    <property type="entry name" value="R3H"/>
    <property type="match status" value="1"/>
</dbReference>
<dbReference type="SMART" id="SM00184">
    <property type="entry name" value="RING"/>
    <property type="match status" value="1"/>
</dbReference>
<feature type="region of interest" description="Disordered" evidence="11">
    <location>
        <begin position="67"/>
        <end position="167"/>
    </location>
</feature>
<dbReference type="PROSITE" id="PS50016">
    <property type="entry name" value="ZF_PHD_2"/>
    <property type="match status" value="1"/>
</dbReference>
<dbReference type="GeneID" id="106806929"/>
<feature type="compositionally biased region" description="Basic and acidic residues" evidence="11">
    <location>
        <begin position="67"/>
        <end position="78"/>
    </location>
</feature>
<comment type="subcellular location">
    <subcellularLocation>
        <location evidence="1">Nucleus</location>
    </subcellularLocation>
</comment>
<dbReference type="InterPro" id="IPR001841">
    <property type="entry name" value="Znf_RING"/>
</dbReference>
<feature type="domain" description="PHD-type" evidence="12">
    <location>
        <begin position="407"/>
        <end position="463"/>
    </location>
</feature>
<evidence type="ECO:0000313" key="16">
    <source>
        <dbReference type="RefSeq" id="XP_014664590.1"/>
    </source>
</evidence>
<evidence type="ECO:0000256" key="11">
    <source>
        <dbReference type="SAM" id="MobiDB-lite"/>
    </source>
</evidence>
<dbReference type="Pfam" id="PF01422">
    <property type="entry name" value="zf-NF-X1"/>
    <property type="match status" value="8"/>
</dbReference>
<feature type="compositionally biased region" description="Basic residues" evidence="11">
    <location>
        <begin position="123"/>
        <end position="132"/>
    </location>
</feature>
<dbReference type="PANTHER" id="PTHR12360:SF12">
    <property type="entry name" value="TRANSCRIPTIONAL REPRESSOR NF-X1"/>
    <property type="match status" value="1"/>
</dbReference>
<evidence type="ECO:0000256" key="5">
    <source>
        <dbReference type="ARBA" id="ARBA00022771"/>
    </source>
</evidence>
<feature type="compositionally biased region" description="Low complexity" evidence="11">
    <location>
        <begin position="107"/>
        <end position="122"/>
    </location>
</feature>
<feature type="compositionally biased region" description="Basic and acidic residues" evidence="11">
    <location>
        <begin position="141"/>
        <end position="167"/>
    </location>
</feature>
<proteinExistence type="inferred from homology"/>
<comment type="similarity">
    <text evidence="2">Belongs to the NFX1 family.</text>
</comment>
<keyword evidence="15" id="KW-1185">Reference proteome</keyword>
<dbReference type="InterPro" id="IPR034078">
    <property type="entry name" value="NFX1_fam"/>
</dbReference>
<feature type="domain" description="RING-type" evidence="13">
    <location>
        <begin position="410"/>
        <end position="461"/>
    </location>
</feature>
<dbReference type="InterPro" id="IPR036867">
    <property type="entry name" value="R3H_dom_sf"/>
</dbReference>
<evidence type="ECO:0000256" key="8">
    <source>
        <dbReference type="ARBA" id="ARBA00023163"/>
    </source>
</evidence>
<dbReference type="InterPro" id="IPR000967">
    <property type="entry name" value="Znf_NFX1"/>
</dbReference>
<dbReference type="SMART" id="SM00438">
    <property type="entry name" value="ZnF_NFX"/>
    <property type="match status" value="9"/>
</dbReference>
<feature type="compositionally biased region" description="Basic and acidic residues" evidence="11">
    <location>
        <begin position="284"/>
        <end position="326"/>
    </location>
</feature>
<dbReference type="Gene3D" id="3.30.1370.50">
    <property type="entry name" value="R3H-like domain"/>
    <property type="match status" value="1"/>
</dbReference>
<evidence type="ECO:0000256" key="9">
    <source>
        <dbReference type="ARBA" id="ARBA00023242"/>
    </source>
</evidence>
<organism evidence="15 17">
    <name type="scientific">Priapulus caudatus</name>
    <name type="common">Priapulid worm</name>
    <dbReference type="NCBI Taxonomy" id="37621"/>
    <lineage>
        <taxon>Eukaryota</taxon>
        <taxon>Metazoa</taxon>
        <taxon>Ecdysozoa</taxon>
        <taxon>Scalidophora</taxon>
        <taxon>Priapulida</taxon>
        <taxon>Priapulimorpha</taxon>
        <taxon>Priapulimorphida</taxon>
        <taxon>Priapulidae</taxon>
        <taxon>Priapulus</taxon>
    </lineage>
</organism>
<feature type="domain" description="R3H" evidence="14">
    <location>
        <begin position="1045"/>
        <end position="1113"/>
    </location>
</feature>